<sequence length="268" mass="30008">MRRIKVHNFSSQLLEIDFSHLADKIFPNTKDHVIEWGWFVVNDSVFSGFVVVFVLLLAALILRLTIIRKWKTTPTAGQMFLEWLVCFFDKSADEMTEKYSGLMGPYTFGAAAYICCGVLIELFGLRPAIADLGACIALALCSFLFIHTLGFAKNKGRRLLHYVNPINIVTDLAVPVSMTFRLFGSILSGMVIMDMVYILVEGIAFAVVPVVLPAVLTPLFTLFHALIQSYVFASLSLTFVQEAIETPPKKLKKPKKPKALRKREKLTA</sequence>
<keyword evidence="10" id="KW-0066">ATP synthesis</keyword>
<evidence type="ECO:0000256" key="6">
    <source>
        <dbReference type="ARBA" id="ARBA00022781"/>
    </source>
</evidence>
<comment type="subcellular location">
    <subcellularLocation>
        <location evidence="1">Membrane</location>
        <topology evidence="1">Multi-pass membrane protein</topology>
    </subcellularLocation>
</comment>
<dbReference type="InterPro" id="IPR035908">
    <property type="entry name" value="F0_ATP_A_sf"/>
</dbReference>
<organism evidence="13 14">
    <name type="scientific">Candidatus Borkfalkia faecavium</name>
    <dbReference type="NCBI Taxonomy" id="2838508"/>
    <lineage>
        <taxon>Bacteria</taxon>
        <taxon>Bacillati</taxon>
        <taxon>Bacillota</taxon>
        <taxon>Clostridia</taxon>
        <taxon>Christensenellales</taxon>
        <taxon>Christensenellaceae</taxon>
        <taxon>Candidatus Borkfalkia</taxon>
    </lineage>
</organism>
<dbReference type="EMBL" id="DXEW01000005">
    <property type="protein sequence ID" value="HIX49899.1"/>
    <property type="molecule type" value="Genomic_DNA"/>
</dbReference>
<evidence type="ECO:0000256" key="3">
    <source>
        <dbReference type="ARBA" id="ARBA00022448"/>
    </source>
</evidence>
<feature type="region of interest" description="Disordered" evidence="11">
    <location>
        <begin position="249"/>
        <end position="268"/>
    </location>
</feature>
<dbReference type="Proteomes" id="UP000886847">
    <property type="component" value="Unassembled WGS sequence"/>
</dbReference>
<dbReference type="PANTHER" id="PTHR42823:SF3">
    <property type="entry name" value="ATP SYNTHASE SUBUNIT A, CHLOROPLASTIC"/>
    <property type="match status" value="1"/>
</dbReference>
<evidence type="ECO:0000256" key="9">
    <source>
        <dbReference type="ARBA" id="ARBA00023136"/>
    </source>
</evidence>
<keyword evidence="7 12" id="KW-1133">Transmembrane helix</keyword>
<keyword evidence="5 12" id="KW-0812">Transmembrane</keyword>
<dbReference type="PANTHER" id="PTHR42823">
    <property type="entry name" value="ATP SYNTHASE SUBUNIT A, CHLOROPLASTIC"/>
    <property type="match status" value="1"/>
</dbReference>
<feature type="transmembrane region" description="Helical" evidence="12">
    <location>
        <begin position="195"/>
        <end position="216"/>
    </location>
</feature>
<dbReference type="GO" id="GO:0046933">
    <property type="term" value="F:proton-transporting ATP synthase activity, rotational mechanism"/>
    <property type="evidence" value="ECO:0007669"/>
    <property type="project" value="TreeGrafter"/>
</dbReference>
<accession>A0A9D2AUS8</accession>
<dbReference type="SUPFAM" id="SSF81336">
    <property type="entry name" value="F1F0 ATP synthase subunit A"/>
    <property type="match status" value="1"/>
</dbReference>
<evidence type="ECO:0000256" key="2">
    <source>
        <dbReference type="ARBA" id="ARBA00006810"/>
    </source>
</evidence>
<keyword evidence="6" id="KW-0375">Hydrogen ion transport</keyword>
<comment type="caution">
    <text evidence="13">The sequence shown here is derived from an EMBL/GenBank/DDBJ whole genome shotgun (WGS) entry which is preliminary data.</text>
</comment>
<dbReference type="GO" id="GO:0045259">
    <property type="term" value="C:proton-transporting ATP synthase complex"/>
    <property type="evidence" value="ECO:0007669"/>
    <property type="project" value="UniProtKB-KW"/>
</dbReference>
<dbReference type="Gene3D" id="1.20.120.220">
    <property type="entry name" value="ATP synthase, F0 complex, subunit A"/>
    <property type="match status" value="1"/>
</dbReference>
<dbReference type="Pfam" id="PF00119">
    <property type="entry name" value="ATP-synt_A"/>
    <property type="match status" value="1"/>
</dbReference>
<evidence type="ECO:0000256" key="7">
    <source>
        <dbReference type="ARBA" id="ARBA00022989"/>
    </source>
</evidence>
<comment type="similarity">
    <text evidence="2">Belongs to the ATPase A chain family.</text>
</comment>
<keyword evidence="4" id="KW-0138">CF(0)</keyword>
<evidence type="ECO:0000256" key="11">
    <source>
        <dbReference type="SAM" id="MobiDB-lite"/>
    </source>
</evidence>
<evidence type="ECO:0000256" key="12">
    <source>
        <dbReference type="SAM" id="Phobius"/>
    </source>
</evidence>
<reference evidence="13" key="1">
    <citation type="journal article" date="2021" name="PeerJ">
        <title>Extensive microbial diversity within the chicken gut microbiome revealed by metagenomics and culture.</title>
        <authorList>
            <person name="Gilroy R."/>
            <person name="Ravi A."/>
            <person name="Getino M."/>
            <person name="Pursley I."/>
            <person name="Horton D.L."/>
            <person name="Alikhan N.F."/>
            <person name="Baker D."/>
            <person name="Gharbi K."/>
            <person name="Hall N."/>
            <person name="Watson M."/>
            <person name="Adriaenssens E.M."/>
            <person name="Foster-Nyarko E."/>
            <person name="Jarju S."/>
            <person name="Secka A."/>
            <person name="Antonio M."/>
            <person name="Oren A."/>
            <person name="Chaudhuri R.R."/>
            <person name="La Ragione R."/>
            <person name="Hildebrand F."/>
            <person name="Pallen M.J."/>
        </authorList>
    </citation>
    <scope>NUCLEOTIDE SEQUENCE</scope>
    <source>
        <strain evidence="13">2189</strain>
    </source>
</reference>
<feature type="transmembrane region" description="Helical" evidence="12">
    <location>
        <begin position="105"/>
        <end position="123"/>
    </location>
</feature>
<protein>
    <submittedName>
        <fullName evidence="13">F0F1 ATP synthase subunit A</fullName>
    </submittedName>
</protein>
<dbReference type="GO" id="GO:0005886">
    <property type="term" value="C:plasma membrane"/>
    <property type="evidence" value="ECO:0007669"/>
    <property type="project" value="TreeGrafter"/>
</dbReference>
<name>A0A9D2AUS8_9FIRM</name>
<dbReference type="GO" id="GO:0042777">
    <property type="term" value="P:proton motive force-driven plasma membrane ATP synthesis"/>
    <property type="evidence" value="ECO:0007669"/>
    <property type="project" value="TreeGrafter"/>
</dbReference>
<evidence type="ECO:0000256" key="10">
    <source>
        <dbReference type="ARBA" id="ARBA00023310"/>
    </source>
</evidence>
<evidence type="ECO:0000256" key="4">
    <source>
        <dbReference type="ARBA" id="ARBA00022547"/>
    </source>
</evidence>
<feature type="transmembrane region" description="Helical" evidence="12">
    <location>
        <begin position="129"/>
        <end position="152"/>
    </location>
</feature>
<keyword evidence="8" id="KW-0406">Ion transport</keyword>
<proteinExistence type="inferred from homology"/>
<gene>
    <name evidence="13" type="ORF">H9851_01275</name>
</gene>
<dbReference type="PRINTS" id="PR00123">
    <property type="entry name" value="ATPASEA"/>
</dbReference>
<evidence type="ECO:0000256" key="1">
    <source>
        <dbReference type="ARBA" id="ARBA00004141"/>
    </source>
</evidence>
<evidence type="ECO:0000313" key="13">
    <source>
        <dbReference type="EMBL" id="HIX49899.1"/>
    </source>
</evidence>
<reference evidence="13" key="2">
    <citation type="submission" date="2021-04" db="EMBL/GenBank/DDBJ databases">
        <authorList>
            <person name="Gilroy R."/>
        </authorList>
    </citation>
    <scope>NUCLEOTIDE SEQUENCE</scope>
    <source>
        <strain evidence="13">2189</strain>
    </source>
</reference>
<dbReference type="AlphaFoldDB" id="A0A9D2AUS8"/>
<keyword evidence="9 12" id="KW-0472">Membrane</keyword>
<keyword evidence="3" id="KW-0813">Transport</keyword>
<evidence type="ECO:0000256" key="5">
    <source>
        <dbReference type="ARBA" id="ARBA00022692"/>
    </source>
</evidence>
<dbReference type="InterPro" id="IPR000568">
    <property type="entry name" value="ATP_synth_F0_asu"/>
</dbReference>
<evidence type="ECO:0000256" key="8">
    <source>
        <dbReference type="ARBA" id="ARBA00023065"/>
    </source>
</evidence>
<feature type="transmembrane region" description="Helical" evidence="12">
    <location>
        <begin position="45"/>
        <end position="66"/>
    </location>
</feature>
<dbReference type="InterPro" id="IPR045082">
    <property type="entry name" value="ATP_syn_F0_a_bact/chloroplast"/>
</dbReference>
<evidence type="ECO:0000313" key="14">
    <source>
        <dbReference type="Proteomes" id="UP000886847"/>
    </source>
</evidence>